<feature type="transmembrane region" description="Helical" evidence="6">
    <location>
        <begin position="92"/>
        <end position="115"/>
    </location>
</feature>
<dbReference type="InterPro" id="IPR005538">
    <property type="entry name" value="LrgA/CidA"/>
</dbReference>
<dbReference type="PANTHER" id="PTHR33931">
    <property type="entry name" value="HOLIN-LIKE PROTEIN CIDA-RELATED"/>
    <property type="match status" value="1"/>
</dbReference>
<keyword evidence="4 6" id="KW-1133">Transmembrane helix</keyword>
<reference evidence="7" key="2">
    <citation type="submission" date="2016-01" db="EMBL/GenBank/DDBJ databases">
        <authorList>
            <person name="Oliw E.H."/>
        </authorList>
    </citation>
    <scope>NUCLEOTIDE SEQUENCE [LARGE SCALE GENOMIC DNA]</scope>
    <source>
        <strain evidence="7">GED7749B</strain>
    </source>
</reference>
<protein>
    <submittedName>
        <fullName evidence="7">LrgA family protein</fullName>
    </submittedName>
</protein>
<name>A0A133KBQ8_HEYCO</name>
<evidence type="ECO:0000313" key="8">
    <source>
        <dbReference type="EMBL" id="KYC62619.1"/>
    </source>
</evidence>
<comment type="caution">
    <text evidence="7">The sequence shown here is derived from an EMBL/GenBank/DDBJ whole genome shotgun (WGS) entry which is preliminary data.</text>
</comment>
<proteinExistence type="predicted"/>
<keyword evidence="3 6" id="KW-0812">Transmembrane</keyword>
<dbReference type="RefSeq" id="WP_041819658.1">
    <property type="nucleotide sequence ID" value="NZ_CP058594.1"/>
</dbReference>
<feature type="transmembrane region" description="Helical" evidence="6">
    <location>
        <begin position="34"/>
        <end position="55"/>
    </location>
</feature>
<reference evidence="8 10" key="1">
    <citation type="submission" date="2016-01" db="EMBL/GenBank/DDBJ databases">
        <title>Genome Sequences of Twelve Sporeforming Bacillus Species Isolated from Foods.</title>
        <authorList>
            <person name="Berendsen E.M."/>
            <person name="Wells-Bennik M.H."/>
            <person name="Krawcyk A.O."/>
            <person name="De Jong A."/>
            <person name="Holsappel S."/>
            <person name="Eijlander R.T."/>
            <person name="Kuipers O.P."/>
        </authorList>
    </citation>
    <scope>NUCLEOTIDE SEQUENCE [LARGE SCALE GENOMIC DNA]</scope>
    <source>
        <strain evidence="8 10">B4098</strain>
    </source>
</reference>
<keyword evidence="2" id="KW-1003">Cell membrane</keyword>
<evidence type="ECO:0000256" key="3">
    <source>
        <dbReference type="ARBA" id="ARBA00022692"/>
    </source>
</evidence>
<gene>
    <name evidence="8" type="ORF">B4098_3250</name>
    <name evidence="7" type="ORF">HMPREF3213_03622</name>
</gene>
<dbReference type="EMBL" id="LQYG01000047">
    <property type="protein sequence ID" value="KYC62619.1"/>
    <property type="molecule type" value="Genomic_DNA"/>
</dbReference>
<evidence type="ECO:0000313" key="9">
    <source>
        <dbReference type="Proteomes" id="UP000070376"/>
    </source>
</evidence>
<evidence type="ECO:0000256" key="4">
    <source>
        <dbReference type="ARBA" id="ARBA00022989"/>
    </source>
</evidence>
<evidence type="ECO:0000256" key="1">
    <source>
        <dbReference type="ARBA" id="ARBA00004651"/>
    </source>
</evidence>
<evidence type="ECO:0000256" key="2">
    <source>
        <dbReference type="ARBA" id="ARBA00022475"/>
    </source>
</evidence>
<evidence type="ECO:0000313" key="7">
    <source>
        <dbReference type="EMBL" id="KWZ76885.1"/>
    </source>
</evidence>
<dbReference type="GO" id="GO:0005886">
    <property type="term" value="C:plasma membrane"/>
    <property type="evidence" value="ECO:0007669"/>
    <property type="project" value="UniProtKB-SubCell"/>
</dbReference>
<evidence type="ECO:0000313" key="10">
    <source>
        <dbReference type="Proteomes" id="UP000075288"/>
    </source>
</evidence>
<organism evidence="7 9">
    <name type="scientific">Heyndrickxia coagulans</name>
    <name type="common">Weizmannia coagulans</name>
    <dbReference type="NCBI Taxonomy" id="1398"/>
    <lineage>
        <taxon>Bacteria</taxon>
        <taxon>Bacillati</taxon>
        <taxon>Bacillota</taxon>
        <taxon>Bacilli</taxon>
        <taxon>Bacillales</taxon>
        <taxon>Bacillaceae</taxon>
        <taxon>Heyndrickxia</taxon>
    </lineage>
</organism>
<evidence type="ECO:0000256" key="6">
    <source>
        <dbReference type="SAM" id="Phobius"/>
    </source>
</evidence>
<dbReference type="Pfam" id="PF03788">
    <property type="entry name" value="LrgA"/>
    <property type="match status" value="1"/>
</dbReference>
<dbReference type="Proteomes" id="UP000075288">
    <property type="component" value="Unassembled WGS sequence"/>
</dbReference>
<dbReference type="AlphaFoldDB" id="A0A133KBQ8"/>
<evidence type="ECO:0000256" key="5">
    <source>
        <dbReference type="ARBA" id="ARBA00023136"/>
    </source>
</evidence>
<accession>A0A133KBQ8</accession>
<dbReference type="PATRIC" id="fig|1398.22.peg.3628"/>
<keyword evidence="5 6" id="KW-0472">Membrane</keyword>
<comment type="subcellular location">
    <subcellularLocation>
        <location evidence="1">Cell membrane</location>
        <topology evidence="1">Multi-pass membrane protein</topology>
    </subcellularLocation>
</comment>
<reference evidence="9" key="3">
    <citation type="submission" date="2016-01" db="EMBL/GenBank/DDBJ databases">
        <authorList>
            <person name="Mitreva M."/>
            <person name="Pepin K.H."/>
            <person name="Mihindukulasuriya K.A."/>
            <person name="Fulton R."/>
            <person name="Fronick C."/>
            <person name="O'Laughlin M."/>
            <person name="Miner T."/>
            <person name="Herter B."/>
            <person name="Rosa B.A."/>
            <person name="Cordes M."/>
            <person name="Tomlinson C."/>
            <person name="Wollam A."/>
            <person name="Palsikar V.B."/>
            <person name="Mardis E.R."/>
            <person name="Wilson R.K."/>
        </authorList>
    </citation>
    <scope>NUCLEOTIDE SEQUENCE [LARGE SCALE GENOMIC DNA]</scope>
    <source>
        <strain evidence="9">GED7749B</strain>
    </source>
</reference>
<feature type="transmembrane region" description="Helical" evidence="6">
    <location>
        <begin position="67"/>
        <end position="86"/>
    </location>
</feature>
<dbReference type="Proteomes" id="UP000070376">
    <property type="component" value="Unassembled WGS sequence"/>
</dbReference>
<dbReference type="EMBL" id="LRPN01000185">
    <property type="protein sequence ID" value="KWZ76885.1"/>
    <property type="molecule type" value="Genomic_DNA"/>
</dbReference>
<dbReference type="PANTHER" id="PTHR33931:SF2">
    <property type="entry name" value="HOLIN-LIKE PROTEIN CIDA"/>
    <property type="match status" value="1"/>
</dbReference>
<sequence length="131" mass="14229">MKKAVIGALQIGLLWVIYEIGLEAVKILHLPVPGNVFGMLVLFLLLITGILKLQWIDTGATWILKHLSFFFIPISVGLMSLGSFFLHNGVVLIVILAVSAVAGIVGTGMSAQLLARGREASHEQQLRRDTL</sequence>